<dbReference type="GeneID" id="64671204"/>
<dbReference type="AlphaFoldDB" id="A0AAD4E7H1"/>
<dbReference type="EMBL" id="JABBWK010000023">
    <property type="protein sequence ID" value="KAG1901056.1"/>
    <property type="molecule type" value="Genomic_DNA"/>
</dbReference>
<dbReference type="Proteomes" id="UP001195769">
    <property type="component" value="Unassembled WGS sequence"/>
</dbReference>
<organism evidence="1 2">
    <name type="scientific">Suillus fuscotomentosus</name>
    <dbReference type="NCBI Taxonomy" id="1912939"/>
    <lineage>
        <taxon>Eukaryota</taxon>
        <taxon>Fungi</taxon>
        <taxon>Dikarya</taxon>
        <taxon>Basidiomycota</taxon>
        <taxon>Agaricomycotina</taxon>
        <taxon>Agaricomycetes</taxon>
        <taxon>Agaricomycetidae</taxon>
        <taxon>Boletales</taxon>
        <taxon>Suillineae</taxon>
        <taxon>Suillaceae</taxon>
        <taxon>Suillus</taxon>
    </lineage>
</organism>
<evidence type="ECO:0000313" key="1">
    <source>
        <dbReference type="EMBL" id="KAG1901056.1"/>
    </source>
</evidence>
<keyword evidence="2" id="KW-1185">Reference proteome</keyword>
<comment type="caution">
    <text evidence="1">The sequence shown here is derived from an EMBL/GenBank/DDBJ whole genome shotgun (WGS) entry which is preliminary data.</text>
</comment>
<dbReference type="InterPro" id="IPR016024">
    <property type="entry name" value="ARM-type_fold"/>
</dbReference>
<proteinExistence type="predicted"/>
<reference evidence="1" key="1">
    <citation type="journal article" date="2020" name="New Phytol.">
        <title>Comparative genomics reveals dynamic genome evolution in host specialist ectomycorrhizal fungi.</title>
        <authorList>
            <person name="Lofgren L.A."/>
            <person name="Nguyen N.H."/>
            <person name="Vilgalys R."/>
            <person name="Ruytinx J."/>
            <person name="Liao H.L."/>
            <person name="Branco S."/>
            <person name="Kuo A."/>
            <person name="LaButti K."/>
            <person name="Lipzen A."/>
            <person name="Andreopoulos W."/>
            <person name="Pangilinan J."/>
            <person name="Riley R."/>
            <person name="Hundley H."/>
            <person name="Na H."/>
            <person name="Barry K."/>
            <person name="Grigoriev I.V."/>
            <person name="Stajich J.E."/>
            <person name="Kennedy P.G."/>
        </authorList>
    </citation>
    <scope>NUCLEOTIDE SEQUENCE</scope>
    <source>
        <strain evidence="1">FC203</strain>
    </source>
</reference>
<accession>A0AAD4E7H1</accession>
<name>A0AAD4E7H1_9AGAM</name>
<dbReference type="RefSeq" id="XP_041226632.1">
    <property type="nucleotide sequence ID" value="XM_041376906.1"/>
</dbReference>
<dbReference type="SUPFAM" id="SSF48371">
    <property type="entry name" value="ARM repeat"/>
    <property type="match status" value="1"/>
</dbReference>
<sequence>MVDMLVRGQLKPVITNITNHLNQLLYNIFKVTEDDASRCKLLGIFYEVLDIIPNMMDMLVRDQLQPVITNITNLPNQLLPTILKAIEDDSPSCKLPGIFYEVLDIATEDDSPSYKLPVIFYEVLDMVLDMVDMLVRGQPHLVITNITNHLNQLLSTIFNVTEDDAPSYELLVIFYELPNMIDMLATEDNSPSYKLPGIFYEVLDMATEDDSPSYKLLGIFYEVSDMVTEDDAPSYELPVIFYQVLDMVDMLVRGQPHLVITNITNHLHNMLPTILKVTEDDALSYKLPAIFYEVPNMVDMLVTEDDASRCKILGIFYEVSDLVIEFNGPRFGALAIFSKVVAHLLLLP</sequence>
<protein>
    <submittedName>
        <fullName evidence="1">Uncharacterized protein</fullName>
    </submittedName>
</protein>
<gene>
    <name evidence="1" type="ORF">F5891DRAFT_979629</name>
</gene>
<evidence type="ECO:0000313" key="2">
    <source>
        <dbReference type="Proteomes" id="UP001195769"/>
    </source>
</evidence>